<evidence type="ECO:0000313" key="1">
    <source>
        <dbReference type="EMBL" id="KAG8045016.1"/>
    </source>
</evidence>
<comment type="caution">
    <text evidence="1">The sequence shown here is derived from an EMBL/GenBank/DDBJ whole genome shotgun (WGS) entry which is preliminary data.</text>
</comment>
<dbReference type="PANTHER" id="PTHR21198:SF7">
    <property type="entry name" value="ASPARTATE-GLUTAMATE RACEMASE FAMILY"/>
    <property type="match status" value="1"/>
</dbReference>
<dbReference type="InterPro" id="IPR015942">
    <property type="entry name" value="Asp/Glu/hydantoin_racemase"/>
</dbReference>
<accession>A0A8J5V3F6</accession>
<reference evidence="1" key="1">
    <citation type="journal article" date="2021" name="bioRxiv">
        <title>Whole Genome Assembly and Annotation of Northern Wild Rice, Zizania palustris L., Supports a Whole Genome Duplication in the Zizania Genus.</title>
        <authorList>
            <person name="Haas M."/>
            <person name="Kono T."/>
            <person name="Macchietto M."/>
            <person name="Millas R."/>
            <person name="McGilp L."/>
            <person name="Shao M."/>
            <person name="Duquette J."/>
            <person name="Hirsch C.N."/>
            <person name="Kimball J."/>
        </authorList>
    </citation>
    <scope>NUCLEOTIDE SEQUENCE</scope>
    <source>
        <tissue evidence="1">Fresh leaf tissue</tissue>
    </source>
</reference>
<dbReference type="GO" id="GO:0047661">
    <property type="term" value="F:amino-acid racemase activity"/>
    <property type="evidence" value="ECO:0007669"/>
    <property type="project" value="InterPro"/>
</dbReference>
<protein>
    <recommendedName>
        <fullName evidence="3">Aspartate racemase</fullName>
    </recommendedName>
</protein>
<dbReference type="AlphaFoldDB" id="A0A8J5V3F6"/>
<dbReference type="Pfam" id="PF01177">
    <property type="entry name" value="Asp_Glu_race"/>
    <property type="match status" value="1"/>
</dbReference>
<proteinExistence type="predicted"/>
<dbReference type="EMBL" id="JAAALK010000290">
    <property type="protein sequence ID" value="KAG8045016.1"/>
    <property type="molecule type" value="Genomic_DNA"/>
</dbReference>
<dbReference type="PANTHER" id="PTHR21198">
    <property type="entry name" value="GLUTAMATE RACEMASE"/>
    <property type="match status" value="1"/>
</dbReference>
<organism evidence="1 2">
    <name type="scientific">Zizania palustris</name>
    <name type="common">Northern wild rice</name>
    <dbReference type="NCBI Taxonomy" id="103762"/>
    <lineage>
        <taxon>Eukaryota</taxon>
        <taxon>Viridiplantae</taxon>
        <taxon>Streptophyta</taxon>
        <taxon>Embryophyta</taxon>
        <taxon>Tracheophyta</taxon>
        <taxon>Spermatophyta</taxon>
        <taxon>Magnoliopsida</taxon>
        <taxon>Liliopsida</taxon>
        <taxon>Poales</taxon>
        <taxon>Poaceae</taxon>
        <taxon>BOP clade</taxon>
        <taxon>Oryzoideae</taxon>
        <taxon>Oryzeae</taxon>
        <taxon>Zizaniinae</taxon>
        <taxon>Zizania</taxon>
    </lineage>
</organism>
<gene>
    <name evidence="1" type="ORF">GUJ93_ZPchr0008g12986</name>
</gene>
<evidence type="ECO:0000313" key="2">
    <source>
        <dbReference type="Proteomes" id="UP000729402"/>
    </source>
</evidence>
<dbReference type="OrthoDB" id="187836at2759"/>
<reference evidence="1" key="2">
    <citation type="submission" date="2021-02" db="EMBL/GenBank/DDBJ databases">
        <authorList>
            <person name="Kimball J.A."/>
            <person name="Haas M.W."/>
            <person name="Macchietto M."/>
            <person name="Kono T."/>
            <person name="Duquette J."/>
            <person name="Shao M."/>
        </authorList>
    </citation>
    <scope>NUCLEOTIDE SEQUENCE</scope>
    <source>
        <tissue evidence="1">Fresh leaf tissue</tissue>
    </source>
</reference>
<evidence type="ECO:0008006" key="3">
    <source>
        <dbReference type="Google" id="ProtNLM"/>
    </source>
</evidence>
<sequence length="331" mass="36200">MVQISLQRIATISPRFSLPYQFDCVGGATASRRFASCRSKCSSSAYSERLSPIVLKTNSIVDSSEPKILDASSASRTGQYSAATTHLSGTIGVMGTSAASSLRFLEKLVCWSTRDGEETPPFLMSHDPLIKKDHLSSQKSQLPSDYNTFLGKLRQRRFFLEQSGVCCIVMPCNFLHAYHDEISQGCSVPCLHIGDCVVKELKASNLKPVEYGSNVRVGILTSDNALDVKCYLDKLDNQGFEVLHPDKASLEHMVLPAIGAFRSGDMEGARNLLQISLQVMLVSAVNTIILASDDFVGILPDDDPLIKKCIDPMDALVREAIMCARADNLRS</sequence>
<keyword evidence="2" id="KW-1185">Reference proteome</keyword>
<dbReference type="Proteomes" id="UP000729402">
    <property type="component" value="Unassembled WGS sequence"/>
</dbReference>
<name>A0A8J5V3F6_ZIZPA</name>